<protein>
    <recommendedName>
        <fullName evidence="3">uroporphyrinogen-III synthase</fullName>
        <ecNumber evidence="3">4.2.1.75</ecNumber>
    </recommendedName>
    <alternativeName>
        <fullName evidence="7">Hydroxymethylbilane hydrolyase [cyclizing]</fullName>
    </alternativeName>
    <alternativeName>
        <fullName evidence="6">Uroporphyrinogen-III cosynthase</fullName>
    </alternativeName>
</protein>
<feature type="domain" description="Tetrapyrrole biosynthesis uroporphyrinogen III synthase" evidence="9">
    <location>
        <begin position="19"/>
        <end position="226"/>
    </location>
</feature>
<accession>A0A3B0WFC0</accession>
<evidence type="ECO:0000256" key="1">
    <source>
        <dbReference type="ARBA" id="ARBA00004772"/>
    </source>
</evidence>
<dbReference type="InterPro" id="IPR039793">
    <property type="entry name" value="UROS/Hem4"/>
</dbReference>
<keyword evidence="4" id="KW-0456">Lyase</keyword>
<evidence type="ECO:0000256" key="8">
    <source>
        <dbReference type="ARBA" id="ARBA00048617"/>
    </source>
</evidence>
<dbReference type="Pfam" id="PF02602">
    <property type="entry name" value="HEM4"/>
    <property type="match status" value="1"/>
</dbReference>
<sequence length="252" mass="28141">MCRATILNTRPIWQAQYTADVFRQHGFAVIDFPCIEIANINNTATIIKKLNSSNPKDVIIFTSQHAVTHAFKINPTWQISDTAIVIAVGEKTAQCLEQNSHWDIWTPKQHNSAGVIELLKGIQSINAIQLITAKYGRDLIQKYATASGITLQQINVYKRQVPKPDKEVIQQIAQTDNLLVLATSVTTLMNLQILLPNKLCNQIQASQLICVSDRIAATARAMGFLHIENLATTNMDKLAKLLHSSFNHPKYT</sequence>
<evidence type="ECO:0000256" key="7">
    <source>
        <dbReference type="ARBA" id="ARBA00032649"/>
    </source>
</evidence>
<dbReference type="InterPro" id="IPR036108">
    <property type="entry name" value="4pyrrol_syn_uPrphyn_synt_sf"/>
</dbReference>
<dbReference type="PANTHER" id="PTHR38042:SF1">
    <property type="entry name" value="UROPORPHYRINOGEN-III SYNTHASE, CHLOROPLASTIC"/>
    <property type="match status" value="1"/>
</dbReference>
<reference evidence="10" key="1">
    <citation type="submission" date="2018-06" db="EMBL/GenBank/DDBJ databases">
        <authorList>
            <person name="Zhirakovskaya E."/>
        </authorList>
    </citation>
    <scope>NUCLEOTIDE SEQUENCE</scope>
</reference>
<dbReference type="InterPro" id="IPR003754">
    <property type="entry name" value="4pyrrol_synth_uPrphyn_synth"/>
</dbReference>
<name>A0A3B0WFC0_9ZZZZ</name>
<comment type="pathway">
    <text evidence="1">Porphyrin-containing compound metabolism; protoporphyrin-IX biosynthesis; coproporphyrinogen-III from 5-aminolevulinate: step 3/4.</text>
</comment>
<dbReference type="AlphaFoldDB" id="A0A3B0WFC0"/>
<evidence type="ECO:0000256" key="4">
    <source>
        <dbReference type="ARBA" id="ARBA00023239"/>
    </source>
</evidence>
<dbReference type="GO" id="GO:0004852">
    <property type="term" value="F:uroporphyrinogen-III synthase activity"/>
    <property type="evidence" value="ECO:0007669"/>
    <property type="project" value="UniProtKB-EC"/>
</dbReference>
<dbReference type="PANTHER" id="PTHR38042">
    <property type="entry name" value="UROPORPHYRINOGEN-III SYNTHASE, CHLOROPLASTIC"/>
    <property type="match status" value="1"/>
</dbReference>
<evidence type="ECO:0000256" key="5">
    <source>
        <dbReference type="ARBA" id="ARBA00023244"/>
    </source>
</evidence>
<evidence type="ECO:0000256" key="2">
    <source>
        <dbReference type="ARBA" id="ARBA00008133"/>
    </source>
</evidence>
<dbReference type="CDD" id="cd06578">
    <property type="entry name" value="HemD"/>
    <property type="match status" value="1"/>
</dbReference>
<dbReference type="GO" id="GO:0006780">
    <property type="term" value="P:uroporphyrinogen III biosynthetic process"/>
    <property type="evidence" value="ECO:0007669"/>
    <property type="project" value="InterPro"/>
</dbReference>
<dbReference type="Gene3D" id="3.40.50.10090">
    <property type="match status" value="2"/>
</dbReference>
<proteinExistence type="inferred from homology"/>
<evidence type="ECO:0000259" key="9">
    <source>
        <dbReference type="Pfam" id="PF02602"/>
    </source>
</evidence>
<keyword evidence="5" id="KW-0627">Porphyrin biosynthesis</keyword>
<evidence type="ECO:0000256" key="3">
    <source>
        <dbReference type="ARBA" id="ARBA00013109"/>
    </source>
</evidence>
<dbReference type="EC" id="4.2.1.75" evidence="3"/>
<dbReference type="EMBL" id="UOEW01000358">
    <property type="protein sequence ID" value="VAW42314.1"/>
    <property type="molecule type" value="Genomic_DNA"/>
</dbReference>
<comment type="similarity">
    <text evidence="2">Belongs to the uroporphyrinogen-III synthase family.</text>
</comment>
<evidence type="ECO:0000313" key="10">
    <source>
        <dbReference type="EMBL" id="VAW42314.1"/>
    </source>
</evidence>
<comment type="catalytic activity">
    <reaction evidence="8">
        <text>hydroxymethylbilane = uroporphyrinogen III + H2O</text>
        <dbReference type="Rhea" id="RHEA:18965"/>
        <dbReference type="ChEBI" id="CHEBI:15377"/>
        <dbReference type="ChEBI" id="CHEBI:57308"/>
        <dbReference type="ChEBI" id="CHEBI:57845"/>
        <dbReference type="EC" id="4.2.1.75"/>
    </reaction>
</comment>
<dbReference type="SUPFAM" id="SSF69618">
    <property type="entry name" value="HemD-like"/>
    <property type="match status" value="1"/>
</dbReference>
<evidence type="ECO:0000256" key="6">
    <source>
        <dbReference type="ARBA" id="ARBA00031702"/>
    </source>
</evidence>
<gene>
    <name evidence="10" type="ORF">MNBD_GAMMA01-1095</name>
</gene>
<organism evidence="10">
    <name type="scientific">hydrothermal vent metagenome</name>
    <dbReference type="NCBI Taxonomy" id="652676"/>
    <lineage>
        <taxon>unclassified sequences</taxon>
        <taxon>metagenomes</taxon>
        <taxon>ecological metagenomes</taxon>
    </lineage>
</organism>